<reference evidence="1 2" key="1">
    <citation type="submission" date="2024-09" db="EMBL/GenBank/DDBJ databases">
        <title>Rethinking Asexuality: The Enigmatic Case of Functional Sexual Genes in Lepraria (Stereocaulaceae).</title>
        <authorList>
            <person name="Doellman M."/>
            <person name="Sun Y."/>
            <person name="Barcenas-Pena A."/>
            <person name="Lumbsch H.T."/>
            <person name="Grewe F."/>
        </authorList>
    </citation>
    <scope>NUCLEOTIDE SEQUENCE [LARGE SCALE GENOMIC DNA]</scope>
    <source>
        <strain evidence="1 2">Mercado 3170</strain>
    </source>
</reference>
<protein>
    <recommendedName>
        <fullName evidence="3">Glycoside hydrolase family 71 protein</fullName>
    </recommendedName>
</protein>
<dbReference type="Gene3D" id="3.20.20.80">
    <property type="entry name" value="Glycosidases"/>
    <property type="match status" value="1"/>
</dbReference>
<sequence>MGLDGFALNIGDATQSFVATTVEYLFGAAAGTNFKLFISMDLSASGAACAASSTSCNGPYDYYNIFKQYLGNSAYYAGPNGQPMISTFSASNLTNTDWTNWKQTLANQMHFIPDFDATDGYYQAADGWWSYWGNVVDGLFSWEAAWPAIGGLGGSYPGDVSPDLPVIAGAYSHSKSYMIALSTLQFKDAYGTNIYRAGDLNLPTRMQNILNMTNQPDFVQVITWNDGPESHYIGNLWSESGSSTPYCSQAAFPHNAWQPLITSFIAAFKAGGSTASMAPPGGQAAGALWYKTILQSESCPGAAQPEGFSSGTDTLNWAVVLPSGSSGMQVRGTSGGNVLQTVRVYPGMSFGSFGGVQAGVQFLELLDSSGNVVMATGQGGCVAANCPDGLYNMNYQVLGLVQGGNGGSGCTNV</sequence>
<gene>
    <name evidence="1" type="ORF">N7G274_000762</name>
</gene>
<dbReference type="CDD" id="cd11577">
    <property type="entry name" value="GH71"/>
    <property type="match status" value="1"/>
</dbReference>
<dbReference type="EMBL" id="JBEFKJ010000002">
    <property type="protein sequence ID" value="KAL2047720.1"/>
    <property type="molecule type" value="Genomic_DNA"/>
</dbReference>
<proteinExistence type="predicted"/>
<evidence type="ECO:0000313" key="1">
    <source>
        <dbReference type="EMBL" id="KAL2047720.1"/>
    </source>
</evidence>
<comment type="caution">
    <text evidence="1">The sequence shown here is derived from an EMBL/GenBank/DDBJ whole genome shotgun (WGS) entry which is preliminary data.</text>
</comment>
<organism evidence="1 2">
    <name type="scientific">Stereocaulon virgatum</name>
    <dbReference type="NCBI Taxonomy" id="373712"/>
    <lineage>
        <taxon>Eukaryota</taxon>
        <taxon>Fungi</taxon>
        <taxon>Dikarya</taxon>
        <taxon>Ascomycota</taxon>
        <taxon>Pezizomycotina</taxon>
        <taxon>Lecanoromycetes</taxon>
        <taxon>OSLEUM clade</taxon>
        <taxon>Lecanoromycetidae</taxon>
        <taxon>Lecanorales</taxon>
        <taxon>Lecanorineae</taxon>
        <taxon>Stereocaulaceae</taxon>
        <taxon>Stereocaulon</taxon>
    </lineage>
</organism>
<accession>A0ABR4APS4</accession>
<dbReference type="Pfam" id="PF03659">
    <property type="entry name" value="Glyco_hydro_71"/>
    <property type="match status" value="1"/>
</dbReference>
<keyword evidence="2" id="KW-1185">Reference proteome</keyword>
<evidence type="ECO:0008006" key="3">
    <source>
        <dbReference type="Google" id="ProtNLM"/>
    </source>
</evidence>
<evidence type="ECO:0000313" key="2">
    <source>
        <dbReference type="Proteomes" id="UP001590950"/>
    </source>
</evidence>
<dbReference type="Proteomes" id="UP001590950">
    <property type="component" value="Unassembled WGS sequence"/>
</dbReference>
<dbReference type="InterPro" id="IPR005197">
    <property type="entry name" value="Glyco_hydro_71"/>
</dbReference>
<name>A0ABR4APS4_9LECA</name>